<keyword evidence="8" id="KW-1185">Reference proteome</keyword>
<evidence type="ECO:0000256" key="4">
    <source>
        <dbReference type="ARBA" id="ARBA00023136"/>
    </source>
</evidence>
<dbReference type="InterPro" id="IPR005821">
    <property type="entry name" value="Ion_trans_dom"/>
</dbReference>
<dbReference type="Pfam" id="PF00520">
    <property type="entry name" value="Ion_trans"/>
    <property type="match status" value="1"/>
</dbReference>
<feature type="transmembrane region" description="Helical" evidence="5">
    <location>
        <begin position="293"/>
        <end position="315"/>
    </location>
</feature>
<evidence type="ECO:0000256" key="3">
    <source>
        <dbReference type="ARBA" id="ARBA00022989"/>
    </source>
</evidence>
<reference evidence="7" key="1">
    <citation type="submission" date="2022-11" db="EMBL/GenBank/DDBJ databases">
        <title>Centuries of genome instability and evolution in soft-shell clam transmissible cancer (bioRxiv).</title>
        <authorList>
            <person name="Hart S.F.M."/>
            <person name="Yonemitsu M.A."/>
            <person name="Giersch R.M."/>
            <person name="Beal B.F."/>
            <person name="Arriagada G."/>
            <person name="Davis B.W."/>
            <person name="Ostrander E.A."/>
            <person name="Goff S.P."/>
            <person name="Metzger M.J."/>
        </authorList>
    </citation>
    <scope>NUCLEOTIDE SEQUENCE</scope>
    <source>
        <strain evidence="7">MELC-2E11</strain>
        <tissue evidence="7">Siphon/mantle</tissue>
    </source>
</reference>
<evidence type="ECO:0000256" key="2">
    <source>
        <dbReference type="ARBA" id="ARBA00022692"/>
    </source>
</evidence>
<keyword evidence="4 5" id="KW-0472">Membrane</keyword>
<dbReference type="EMBL" id="CP111024">
    <property type="protein sequence ID" value="WAR24091.1"/>
    <property type="molecule type" value="Genomic_DNA"/>
</dbReference>
<organism evidence="7 8">
    <name type="scientific">Mya arenaria</name>
    <name type="common">Soft-shell clam</name>
    <dbReference type="NCBI Taxonomy" id="6604"/>
    <lineage>
        <taxon>Eukaryota</taxon>
        <taxon>Metazoa</taxon>
        <taxon>Spiralia</taxon>
        <taxon>Lophotrochozoa</taxon>
        <taxon>Mollusca</taxon>
        <taxon>Bivalvia</taxon>
        <taxon>Autobranchia</taxon>
        <taxon>Heteroconchia</taxon>
        <taxon>Euheterodonta</taxon>
        <taxon>Imparidentia</taxon>
        <taxon>Neoheterodontei</taxon>
        <taxon>Myida</taxon>
        <taxon>Myoidea</taxon>
        <taxon>Myidae</taxon>
        <taxon>Mya</taxon>
    </lineage>
</organism>
<feature type="transmembrane region" description="Helical" evidence="5">
    <location>
        <begin position="229"/>
        <end position="250"/>
    </location>
</feature>
<feature type="domain" description="Ion transport" evidence="6">
    <location>
        <begin position="188"/>
        <end position="324"/>
    </location>
</feature>
<dbReference type="InterPro" id="IPR039031">
    <property type="entry name" value="Mucolipin"/>
</dbReference>
<dbReference type="Gene3D" id="1.10.287.70">
    <property type="match status" value="1"/>
</dbReference>
<keyword evidence="2 5" id="KW-0812">Transmembrane</keyword>
<keyword evidence="3 5" id="KW-1133">Transmembrane helix</keyword>
<sequence length="385" mass="44567">MGFQQGIENKFLTGEREKNSDRGDNRFLTDEREWVSDRGEIIDCYKVGRLENGTYNITEYLLKSYNLTIDFDTVLILEMKFSLSLFRLEMKQRTFPPQLFTMDTTISMDDSNKDGQMLVTLNSEFEELELDGHSTYDGKSWKKATNEFFKARHGRSMKTADQCEFVNLWYVTIIINDNLKSTSNHFDYCSVMLGTGSLLAWLGVLRYIGFFQQFNILIVTLKKAFPNMLRFLTCCFMLYIGFVICGWVVLGPYHLKMSTASECLFSLINGDDMFVTFSATVTNNQLVWYYSRFYLYLFISLFIYAVLNLFIAVIMDTYETIKEYYEGGFPKSELFEFIDKCTESASSPKFRQEDDSCSCCALTALCCCCSGGNPDKPDEYTRLIQ</sequence>
<evidence type="ECO:0000313" key="8">
    <source>
        <dbReference type="Proteomes" id="UP001164746"/>
    </source>
</evidence>
<accession>A0ABY7FTA4</accession>
<dbReference type="PANTHER" id="PTHR12127">
    <property type="entry name" value="MUCOLIPIN"/>
    <property type="match status" value="1"/>
</dbReference>
<evidence type="ECO:0000259" key="6">
    <source>
        <dbReference type="Pfam" id="PF00520"/>
    </source>
</evidence>
<dbReference type="PANTHER" id="PTHR12127:SF7">
    <property type="entry name" value="SD02261P"/>
    <property type="match status" value="1"/>
</dbReference>
<gene>
    <name evidence="7" type="ORF">MAR_037760</name>
</gene>
<name>A0ABY7FTA4_MYAAR</name>
<evidence type="ECO:0000256" key="1">
    <source>
        <dbReference type="ARBA" id="ARBA00004141"/>
    </source>
</evidence>
<evidence type="ECO:0000313" key="7">
    <source>
        <dbReference type="EMBL" id="WAR24091.1"/>
    </source>
</evidence>
<protein>
    <submittedName>
        <fullName evidence="7">MCLN3-like protein</fullName>
    </submittedName>
</protein>
<comment type="subcellular location">
    <subcellularLocation>
        <location evidence="1">Membrane</location>
        <topology evidence="1">Multi-pass membrane protein</topology>
    </subcellularLocation>
</comment>
<evidence type="ECO:0000256" key="5">
    <source>
        <dbReference type="SAM" id="Phobius"/>
    </source>
</evidence>
<proteinExistence type="predicted"/>
<dbReference type="Proteomes" id="UP001164746">
    <property type="component" value="Chromosome 13"/>
</dbReference>
<feature type="transmembrane region" description="Helical" evidence="5">
    <location>
        <begin position="190"/>
        <end position="208"/>
    </location>
</feature>